<dbReference type="PANTHER" id="PTHR38743:SF2">
    <property type="entry name" value="DUF2185 DOMAIN-CONTAINING PROTEIN"/>
    <property type="match status" value="1"/>
</dbReference>
<dbReference type="RefSeq" id="WP_169529495.1">
    <property type="nucleotide sequence ID" value="NZ_JABBGH010000001.1"/>
</dbReference>
<accession>A0A7Y0AB87</accession>
<dbReference type="AlphaFoldDB" id="A0A7Y0AB87"/>
<organism evidence="2 3">
    <name type="scientific">Hymenobacter polaris</name>
    <dbReference type="NCBI Taxonomy" id="2682546"/>
    <lineage>
        <taxon>Bacteria</taxon>
        <taxon>Pseudomonadati</taxon>
        <taxon>Bacteroidota</taxon>
        <taxon>Cytophagia</taxon>
        <taxon>Cytophagales</taxon>
        <taxon>Hymenobacteraceae</taxon>
        <taxon>Hymenobacter</taxon>
    </lineage>
</organism>
<comment type="caution">
    <text evidence="2">The sequence shown here is derived from an EMBL/GenBank/DDBJ whole genome shotgun (WGS) entry which is preliminary data.</text>
</comment>
<evidence type="ECO:0000259" key="1">
    <source>
        <dbReference type="Pfam" id="PF09951"/>
    </source>
</evidence>
<sequence length="112" mass="12561">MAGNKLFKLHSEQIVDLVSGYGGCIATDRITVDGEPLGYMYREEPHNELDSGWRFFAGTEDQAYLDNLAYSEVYDVNTIANYEPAIIAYLDYPVGSELERRVGSNKFDLLPG</sequence>
<dbReference type="EMBL" id="JABBGH010000001">
    <property type="protein sequence ID" value="NML64179.1"/>
    <property type="molecule type" value="Genomic_DNA"/>
</dbReference>
<dbReference type="InterPro" id="IPR018689">
    <property type="entry name" value="Imm33_dom"/>
</dbReference>
<reference evidence="2 3" key="1">
    <citation type="submission" date="2020-04" db="EMBL/GenBank/DDBJ databases">
        <title>Hymenobacter polaris sp. nov., isolated from Arctic soil.</title>
        <authorList>
            <person name="Dahal R.H."/>
        </authorList>
    </citation>
    <scope>NUCLEOTIDE SEQUENCE [LARGE SCALE GENOMIC DNA]</scope>
    <source>
        <strain evidence="2 3">RP-2-7</strain>
    </source>
</reference>
<gene>
    <name evidence="2" type="ORF">HHL22_03075</name>
</gene>
<evidence type="ECO:0000313" key="2">
    <source>
        <dbReference type="EMBL" id="NML64179.1"/>
    </source>
</evidence>
<proteinExistence type="predicted"/>
<dbReference type="PANTHER" id="PTHR38743">
    <property type="entry name" value="SIMILAR TO GLYOXYLASE I FAMILY PROTEIN"/>
    <property type="match status" value="1"/>
</dbReference>
<evidence type="ECO:0000313" key="3">
    <source>
        <dbReference type="Proteomes" id="UP000559626"/>
    </source>
</evidence>
<keyword evidence="3" id="KW-1185">Reference proteome</keyword>
<dbReference type="Proteomes" id="UP000559626">
    <property type="component" value="Unassembled WGS sequence"/>
</dbReference>
<feature type="domain" description="Immunity protein Imm33" evidence="1">
    <location>
        <begin position="24"/>
        <end position="104"/>
    </location>
</feature>
<dbReference type="Pfam" id="PF09951">
    <property type="entry name" value="Imm33"/>
    <property type="match status" value="1"/>
</dbReference>
<protein>
    <submittedName>
        <fullName evidence="2">DUF2185 domain-containing protein</fullName>
    </submittedName>
</protein>
<name>A0A7Y0AB87_9BACT</name>